<feature type="region of interest" description="Disordered" evidence="1">
    <location>
        <begin position="487"/>
        <end position="519"/>
    </location>
</feature>
<dbReference type="Proteomes" id="UP000095285">
    <property type="component" value="Unassembled WGS sequence"/>
</dbReference>
<dbReference type="WBParaSite" id="EN70_10564">
    <property type="protein sequence ID" value="EN70_10564"/>
    <property type="gene ID" value="EN70_10564"/>
</dbReference>
<evidence type="ECO:0000313" key="4">
    <source>
        <dbReference type="Proteomes" id="UP000095285"/>
    </source>
</evidence>
<reference evidence="5" key="2">
    <citation type="submission" date="2016-11" db="UniProtKB">
        <authorList>
            <consortium name="WormBaseParasite"/>
        </authorList>
    </citation>
    <scope>IDENTIFICATION</scope>
</reference>
<accession>A0A1I7V6Z6</accession>
<evidence type="ECO:0000259" key="3">
    <source>
        <dbReference type="Pfam" id="PF24360"/>
    </source>
</evidence>
<evidence type="ECO:0000313" key="5">
    <source>
        <dbReference type="WBParaSite" id="EN70_10564"/>
    </source>
</evidence>
<dbReference type="AlphaFoldDB" id="A0A1I7V6Z6"/>
<evidence type="ECO:0000256" key="1">
    <source>
        <dbReference type="SAM" id="MobiDB-lite"/>
    </source>
</evidence>
<feature type="region of interest" description="Disordered" evidence="1">
    <location>
        <begin position="1"/>
        <end position="25"/>
    </location>
</feature>
<dbReference type="InParanoid" id="A0A1I7V6Z6"/>
<gene>
    <name evidence="5" type="primary">LOAG_06341</name>
</gene>
<dbReference type="InterPro" id="IPR055938">
    <property type="entry name" value="DUF7516"/>
</dbReference>
<protein>
    <submittedName>
        <fullName evidence="5">Uncharacterized protein</fullName>
    </submittedName>
</protein>
<feature type="domain" description="DUF7516" evidence="3">
    <location>
        <begin position="191"/>
        <end position="272"/>
    </location>
</feature>
<name>A0A1I7V6Z6_LOALO</name>
<dbReference type="Pfam" id="PF24359">
    <property type="entry name" value="DUF7515"/>
    <property type="match status" value="1"/>
</dbReference>
<evidence type="ECO:0000259" key="2">
    <source>
        <dbReference type="Pfam" id="PF24359"/>
    </source>
</evidence>
<feature type="domain" description="DUF7515" evidence="2">
    <location>
        <begin position="71"/>
        <end position="153"/>
    </location>
</feature>
<feature type="compositionally biased region" description="Basic and acidic residues" evidence="1">
    <location>
        <begin position="389"/>
        <end position="409"/>
    </location>
</feature>
<dbReference type="InterPro" id="IPR055937">
    <property type="entry name" value="DUF7515"/>
</dbReference>
<feature type="compositionally biased region" description="Basic and acidic residues" evidence="1">
    <location>
        <begin position="490"/>
        <end position="502"/>
    </location>
</feature>
<proteinExistence type="predicted"/>
<keyword evidence="4" id="KW-1185">Reference proteome</keyword>
<reference evidence="4" key="1">
    <citation type="submission" date="2012-04" db="EMBL/GenBank/DDBJ databases">
        <title>The Genome Sequence of Loa loa.</title>
        <authorList>
            <consortium name="The Broad Institute Genome Sequencing Platform"/>
            <consortium name="Broad Institute Genome Sequencing Center for Infectious Disease"/>
            <person name="Nutman T.B."/>
            <person name="Fink D.L."/>
            <person name="Russ C."/>
            <person name="Young S."/>
            <person name="Zeng Q."/>
            <person name="Gargeya S."/>
            <person name="Alvarado L."/>
            <person name="Berlin A."/>
            <person name="Chapman S.B."/>
            <person name="Chen Z."/>
            <person name="Freedman E."/>
            <person name="Gellesch M."/>
            <person name="Goldberg J."/>
            <person name="Griggs A."/>
            <person name="Gujja S."/>
            <person name="Heilman E.R."/>
            <person name="Heiman D."/>
            <person name="Howarth C."/>
            <person name="Mehta T."/>
            <person name="Neiman D."/>
            <person name="Pearson M."/>
            <person name="Roberts A."/>
            <person name="Saif S."/>
            <person name="Shea T."/>
            <person name="Shenoy N."/>
            <person name="Sisk P."/>
            <person name="Stolte C."/>
            <person name="Sykes S."/>
            <person name="White J."/>
            <person name="Yandava C."/>
            <person name="Haas B."/>
            <person name="Henn M.R."/>
            <person name="Nusbaum C."/>
            <person name="Birren B."/>
        </authorList>
    </citation>
    <scope>NUCLEOTIDE SEQUENCE [LARGE SCALE GENOMIC DNA]</scope>
</reference>
<dbReference type="Pfam" id="PF24360">
    <property type="entry name" value="DUF7516"/>
    <property type="match status" value="1"/>
</dbReference>
<feature type="region of interest" description="Disordered" evidence="1">
    <location>
        <begin position="378"/>
        <end position="417"/>
    </location>
</feature>
<dbReference type="OrthoDB" id="5871534at2759"/>
<organism evidence="4 5">
    <name type="scientific">Loa loa</name>
    <name type="common">Eye worm</name>
    <name type="synonym">Filaria loa</name>
    <dbReference type="NCBI Taxonomy" id="7209"/>
    <lineage>
        <taxon>Eukaryota</taxon>
        <taxon>Metazoa</taxon>
        <taxon>Ecdysozoa</taxon>
        <taxon>Nematoda</taxon>
        <taxon>Chromadorea</taxon>
        <taxon>Rhabditida</taxon>
        <taxon>Spirurina</taxon>
        <taxon>Spiruromorpha</taxon>
        <taxon>Filarioidea</taxon>
        <taxon>Onchocercidae</taxon>
        <taxon>Loa</taxon>
    </lineage>
</organism>
<sequence>MISNSMNRATIEDDGNATIDNEKEEEDEFVDATDVLFEDESDMYDDNVQFIVAGNSDYFSDDDVIFELDDELHELGLMLNSTLASDYDGANAARLNAHFFNDWTILLEKQAIKLGFPDLEELLKSEYMKEYVEQTSLVNGVAIYGAVSKPANEHILRRVADCRLNEDQRAKKRKMQRLMELKNPENSRNFLEGKRRILEILLDLKAYKTEIDYQTIRDEYMKRYSTSLNAAEHQRLFMNKSALKNFWRVFYREIILINDCPIRVRLRNPNIQIPEEITDDLHLLANIDKIELPTFALECRPSASNVVDKGRAVEYPGVVAVLNGSTSKKPTMSLLEEVKEDYDRLLNSEKQREDIKNADRINSVMLYDGGKAIGMPADKSKVISVQEDGSDKTNRRSELLDLSDDKYTGDEESTDSSDFEVKVSRKYQKKKFKGNINTFNISSTSPEVKPSMQTTYVDGAGGRSSHSRKDPNPVEQVARLMDSVGNKISQSERRPSIAERSLHQSLSHSHPKELNRFPLSATGFNNKSSAGLIQMHSSSQSVFNREHSEEYNGIRTSGRHGFQFDREEEEGKIFGIMQLQ</sequence>